<accession>A0A0M5M5V7</accession>
<evidence type="ECO:0000256" key="2">
    <source>
        <dbReference type="SAM" id="Phobius"/>
    </source>
</evidence>
<dbReference type="RefSeq" id="WP_060675663.1">
    <property type="nucleotide sequence ID" value="NZ_CP012713.1"/>
</dbReference>
<name>A0A0M5M5V7_9FUSO</name>
<dbReference type="OrthoDB" id="9959608at2"/>
<dbReference type="EMBL" id="CP012713">
    <property type="protein sequence ID" value="ALF16956.1"/>
    <property type="molecule type" value="Genomic_DNA"/>
</dbReference>
<keyword evidence="2" id="KW-0472">Membrane</keyword>
<sequence length="148" mass="17624">MVNKKMTMRDYYRGFITRANKEAGITYNASKLNSKEECEEYLLNLIKNLKHKKQDNKVYVKEINSLKEEIEILNNNLLAKNKEKANLKDKFEKLEAEKEKECYRSQALYWDNSYYEKDDKLSRAENLNFFFGVLIFVEALSIALLSWK</sequence>
<feature type="coiled-coil region" evidence="1">
    <location>
        <begin position="49"/>
        <end position="104"/>
    </location>
</feature>
<evidence type="ECO:0000313" key="3">
    <source>
        <dbReference type="EMBL" id="ALF16956.1"/>
    </source>
</evidence>
<keyword evidence="2" id="KW-1133">Transmembrane helix</keyword>
<dbReference type="AlphaFoldDB" id="A0A0M5M5V7"/>
<proteinExistence type="predicted"/>
<protein>
    <submittedName>
        <fullName evidence="3">Uncharacterized protein</fullName>
    </submittedName>
</protein>
<evidence type="ECO:0000256" key="1">
    <source>
        <dbReference type="SAM" id="Coils"/>
    </source>
</evidence>
<keyword evidence="1" id="KW-0175">Coiled coil</keyword>
<gene>
    <name evidence="3" type="ORF">RN98_01635</name>
</gene>
<evidence type="ECO:0000313" key="4">
    <source>
        <dbReference type="Proteomes" id="UP000063147"/>
    </source>
</evidence>
<keyword evidence="2" id="KW-0812">Transmembrane</keyword>
<feature type="transmembrane region" description="Helical" evidence="2">
    <location>
        <begin position="127"/>
        <end position="147"/>
    </location>
</feature>
<dbReference type="Proteomes" id="UP000063147">
    <property type="component" value="Chromosome"/>
</dbReference>
<organism evidence="3">
    <name type="scientific">Fusobacterium animalis</name>
    <dbReference type="NCBI Taxonomy" id="76859"/>
    <lineage>
        <taxon>Bacteria</taxon>
        <taxon>Fusobacteriati</taxon>
        <taxon>Fusobacteriota</taxon>
        <taxon>Fusobacteriia</taxon>
        <taxon>Fusobacteriales</taxon>
        <taxon>Fusobacteriaceae</taxon>
        <taxon>Fusobacterium</taxon>
    </lineage>
</organism>
<dbReference type="PATRIC" id="fig|76859.3.peg.325"/>
<reference evidence="3 4" key="1">
    <citation type="submission" date="2015-09" db="EMBL/GenBank/DDBJ databases">
        <authorList>
            <person name="Jackson K.R."/>
            <person name="Lunt B.L."/>
            <person name="Fisher J.N.B."/>
            <person name="Gardner A.V."/>
            <person name="Bailey M.E."/>
            <person name="Deus L.M."/>
            <person name="Earl A.S."/>
            <person name="Gibby P.D."/>
            <person name="Hartmann K.A."/>
            <person name="Liu J.E."/>
            <person name="Manci A.M."/>
            <person name="Nielsen D.A."/>
            <person name="Solomon M.B."/>
            <person name="Breakwell D.P."/>
            <person name="Burnett S.H."/>
            <person name="Grose J.H."/>
        </authorList>
    </citation>
    <scope>NUCLEOTIDE SEQUENCE [LARGE SCALE GENOMIC DNA]</scope>
    <source>
        <strain evidence="3 4">KCOM 1279</strain>
    </source>
</reference>